<dbReference type="PANTHER" id="PTHR20883">
    <property type="entry name" value="PHYTANOYL-COA DIOXYGENASE DOMAIN CONTAINING 1"/>
    <property type="match status" value="1"/>
</dbReference>
<dbReference type="AlphaFoldDB" id="A0A382LG36"/>
<evidence type="ECO:0000256" key="1">
    <source>
        <dbReference type="SAM" id="MobiDB-lite"/>
    </source>
</evidence>
<proteinExistence type="predicted"/>
<sequence length="333" mass="36838">INGSLHSCVTHFDDLIGTMNRPDNTDRPRPQPTSDEQAMREDLDVSGYCLVENAIKSDELNYLQDRLIEQAEMERKVHNHKNPANMDPVNQWVGMLLNKGEEFVQLMRHPTCMSLLTYLLGDQFIISCVDAQIQHPGATDMPLHTDQWWMSPPVSVDQIRKRPSEFARGQNGSLDSETSSTTISNIAEANVMWMVTDFTEGNGGTRVVPGSHLSGRQPDPSIPHPVATVAITGPAGSAIVFDGRLWHGAAANKTSQSRFGITMAGCGPQFRPIENYTRGLRPEVFEKLDSVLLRKLGFRSWSGYGHTGNPDEEVISLGKNSLGPLYRDNNPTG</sequence>
<dbReference type="Pfam" id="PF05721">
    <property type="entry name" value="PhyH"/>
    <property type="match status" value="1"/>
</dbReference>
<evidence type="ECO:0000313" key="2">
    <source>
        <dbReference type="EMBL" id="SVC35834.1"/>
    </source>
</evidence>
<dbReference type="GO" id="GO:0016491">
    <property type="term" value="F:oxidoreductase activity"/>
    <property type="evidence" value="ECO:0007669"/>
    <property type="project" value="UniProtKB-ARBA"/>
</dbReference>
<feature type="non-terminal residue" evidence="2">
    <location>
        <position position="1"/>
    </location>
</feature>
<dbReference type="PANTHER" id="PTHR20883:SF48">
    <property type="entry name" value="ECTOINE DIOXYGENASE"/>
    <property type="match status" value="1"/>
</dbReference>
<dbReference type="GO" id="GO:0046872">
    <property type="term" value="F:metal ion binding"/>
    <property type="evidence" value="ECO:0007669"/>
    <property type="project" value="UniProtKB-ARBA"/>
</dbReference>
<dbReference type="EMBL" id="UINC01086930">
    <property type="protein sequence ID" value="SVC35834.1"/>
    <property type="molecule type" value="Genomic_DNA"/>
</dbReference>
<dbReference type="InterPro" id="IPR008775">
    <property type="entry name" value="Phytyl_CoA_dOase-like"/>
</dbReference>
<accession>A0A382LG36</accession>
<dbReference type="SUPFAM" id="SSF51197">
    <property type="entry name" value="Clavaminate synthase-like"/>
    <property type="match status" value="1"/>
</dbReference>
<gene>
    <name evidence="2" type="ORF">METZ01_LOCUS288688</name>
</gene>
<dbReference type="Gene3D" id="2.60.120.620">
    <property type="entry name" value="q2cbj1_9rhob like domain"/>
    <property type="match status" value="1"/>
</dbReference>
<protein>
    <recommendedName>
        <fullName evidence="3">Phytanoyl-CoA dioxygenase</fullName>
    </recommendedName>
</protein>
<feature type="region of interest" description="Disordered" evidence="1">
    <location>
        <begin position="16"/>
        <end position="39"/>
    </location>
</feature>
<organism evidence="2">
    <name type="scientific">marine metagenome</name>
    <dbReference type="NCBI Taxonomy" id="408172"/>
    <lineage>
        <taxon>unclassified sequences</taxon>
        <taxon>metagenomes</taxon>
        <taxon>ecological metagenomes</taxon>
    </lineage>
</organism>
<reference evidence="2" key="1">
    <citation type="submission" date="2018-05" db="EMBL/GenBank/DDBJ databases">
        <authorList>
            <person name="Lanie J.A."/>
            <person name="Ng W.-L."/>
            <person name="Kazmierczak K.M."/>
            <person name="Andrzejewski T.M."/>
            <person name="Davidsen T.M."/>
            <person name="Wayne K.J."/>
            <person name="Tettelin H."/>
            <person name="Glass J.I."/>
            <person name="Rusch D."/>
            <person name="Podicherti R."/>
            <person name="Tsui H.-C.T."/>
            <person name="Winkler M.E."/>
        </authorList>
    </citation>
    <scope>NUCLEOTIDE SEQUENCE</scope>
</reference>
<name>A0A382LG36_9ZZZZ</name>
<evidence type="ECO:0008006" key="3">
    <source>
        <dbReference type="Google" id="ProtNLM"/>
    </source>
</evidence>